<organism evidence="1">
    <name type="scientific">marine sediment metagenome</name>
    <dbReference type="NCBI Taxonomy" id="412755"/>
    <lineage>
        <taxon>unclassified sequences</taxon>
        <taxon>metagenomes</taxon>
        <taxon>ecological metagenomes</taxon>
    </lineage>
</organism>
<accession>A0A0F9GCD4</accession>
<comment type="caution">
    <text evidence="1">The sequence shown here is derived from an EMBL/GenBank/DDBJ whole genome shotgun (WGS) entry which is preliminary data.</text>
</comment>
<evidence type="ECO:0000313" key="1">
    <source>
        <dbReference type="EMBL" id="KKL67160.1"/>
    </source>
</evidence>
<gene>
    <name evidence="1" type="ORF">LCGC14_2137780</name>
</gene>
<evidence type="ECO:0008006" key="2">
    <source>
        <dbReference type="Google" id="ProtNLM"/>
    </source>
</evidence>
<dbReference type="AlphaFoldDB" id="A0A0F9GCD4"/>
<reference evidence="1" key="1">
    <citation type="journal article" date="2015" name="Nature">
        <title>Complex archaea that bridge the gap between prokaryotes and eukaryotes.</title>
        <authorList>
            <person name="Spang A."/>
            <person name="Saw J.H."/>
            <person name="Jorgensen S.L."/>
            <person name="Zaremba-Niedzwiedzka K."/>
            <person name="Martijn J."/>
            <person name="Lind A.E."/>
            <person name="van Eijk R."/>
            <person name="Schleper C."/>
            <person name="Guy L."/>
            <person name="Ettema T.J."/>
        </authorList>
    </citation>
    <scope>NUCLEOTIDE SEQUENCE</scope>
</reference>
<sequence length="278" mass="31474">MHRSKIEWVLNPDNKTLGWVWNPLTGCLNHVNGMCKGGNFPCYAYRLATTRLRERYLANKITAPQGFANRVLPRYDPFYPRFWPERLADPYAGKSALGKPKGVFVCDMSDLFGIGIPEDWTRQVLHYCKMSSQHRFYLLTKQPQNLVKFSPFPDNCWVGVTATDKPTLGRGLYVGLEKIEAAIKYISFEPLLGSTDLDGLDLLHCGIKWVIIGAQTKPTVYPKIEWVQEIVQAADKAGIPVFLKNNLKQGLITKMGSTPSWATEYVSEAGFVKLRQEL</sequence>
<proteinExistence type="predicted"/>
<dbReference type="InterPro" id="IPR011101">
    <property type="entry name" value="DUF5131"/>
</dbReference>
<dbReference type="Pfam" id="PF07505">
    <property type="entry name" value="DUF5131"/>
    <property type="match status" value="1"/>
</dbReference>
<protein>
    <recommendedName>
        <fullName evidence="2">DUF5131 family protein</fullName>
    </recommendedName>
</protein>
<name>A0A0F9GCD4_9ZZZZ</name>
<dbReference type="EMBL" id="LAZR01026964">
    <property type="protein sequence ID" value="KKL67160.1"/>
    <property type="molecule type" value="Genomic_DNA"/>
</dbReference>
<feature type="non-terminal residue" evidence="1">
    <location>
        <position position="278"/>
    </location>
</feature>